<evidence type="ECO:0000256" key="2">
    <source>
        <dbReference type="SAM" id="MobiDB-lite"/>
    </source>
</evidence>
<dbReference type="SUPFAM" id="SSF48452">
    <property type="entry name" value="TPR-like"/>
    <property type="match status" value="4"/>
</dbReference>
<organism evidence="4 5">
    <name type="scientific">Planktothrix mougeotii LEGE 06226</name>
    <dbReference type="NCBI Taxonomy" id="1828728"/>
    <lineage>
        <taxon>Bacteria</taxon>
        <taxon>Bacillati</taxon>
        <taxon>Cyanobacteriota</taxon>
        <taxon>Cyanophyceae</taxon>
        <taxon>Oscillatoriophycideae</taxon>
        <taxon>Oscillatoriales</taxon>
        <taxon>Microcoleaceae</taxon>
        <taxon>Planktothrix</taxon>
    </lineage>
</organism>
<feature type="region of interest" description="Disordered" evidence="2">
    <location>
        <begin position="148"/>
        <end position="175"/>
    </location>
</feature>
<dbReference type="RefSeq" id="WP_193871073.1">
    <property type="nucleotide sequence ID" value="NZ_JADEWU010000064.1"/>
</dbReference>
<dbReference type="Gene3D" id="1.25.40.10">
    <property type="entry name" value="Tetratricopeptide repeat domain"/>
    <property type="match status" value="4"/>
</dbReference>
<reference evidence="4 5" key="1">
    <citation type="submission" date="2020-10" db="EMBL/GenBank/DDBJ databases">
        <authorList>
            <person name="Castelo-Branco R."/>
            <person name="Eusebio N."/>
            <person name="Adriana R."/>
            <person name="Vieira A."/>
            <person name="Brugerolle De Fraissinette N."/>
            <person name="Rezende De Castro R."/>
            <person name="Schneider M.P."/>
            <person name="Vasconcelos V."/>
            <person name="Leao P.N."/>
        </authorList>
    </citation>
    <scope>NUCLEOTIDE SEQUENCE [LARGE SCALE GENOMIC DNA]</scope>
    <source>
        <strain evidence="4 5">LEGE 06226</strain>
    </source>
</reference>
<dbReference type="InterPro" id="IPR024983">
    <property type="entry name" value="CHAT_dom"/>
</dbReference>
<feature type="compositionally biased region" description="Low complexity" evidence="2">
    <location>
        <begin position="160"/>
        <end position="171"/>
    </location>
</feature>
<accession>A0ABR9UGR1</accession>
<keyword evidence="1" id="KW-0677">Repeat</keyword>
<dbReference type="InterPro" id="IPR011990">
    <property type="entry name" value="TPR-like_helical_dom_sf"/>
</dbReference>
<dbReference type="InterPro" id="IPR019734">
    <property type="entry name" value="TPR_rpt"/>
</dbReference>
<dbReference type="PROSITE" id="PS51903">
    <property type="entry name" value="CLP_R"/>
    <property type="match status" value="1"/>
</dbReference>
<dbReference type="Pfam" id="PF02861">
    <property type="entry name" value="Clp_N"/>
    <property type="match status" value="1"/>
</dbReference>
<proteinExistence type="predicted"/>
<dbReference type="Pfam" id="PF12770">
    <property type="entry name" value="CHAT"/>
    <property type="match status" value="1"/>
</dbReference>
<name>A0ABR9UGR1_9CYAN</name>
<evidence type="ECO:0000313" key="4">
    <source>
        <dbReference type="EMBL" id="MBE9145656.1"/>
    </source>
</evidence>
<dbReference type="PANTHER" id="PTHR10098:SF108">
    <property type="entry name" value="TETRATRICOPEPTIDE REPEAT PROTEIN 28"/>
    <property type="match status" value="1"/>
</dbReference>
<dbReference type="PANTHER" id="PTHR10098">
    <property type="entry name" value="RAPSYN-RELATED"/>
    <property type="match status" value="1"/>
</dbReference>
<dbReference type="Gene3D" id="1.10.1780.10">
    <property type="entry name" value="Clp, N-terminal domain"/>
    <property type="match status" value="1"/>
</dbReference>
<feature type="domain" description="Clp R" evidence="3">
    <location>
        <begin position="2"/>
        <end position="143"/>
    </location>
</feature>
<dbReference type="Proteomes" id="UP000640725">
    <property type="component" value="Unassembled WGS sequence"/>
</dbReference>
<evidence type="ECO:0000313" key="5">
    <source>
        <dbReference type="Proteomes" id="UP000640725"/>
    </source>
</evidence>
<dbReference type="InterPro" id="IPR004176">
    <property type="entry name" value="Clp_R_N"/>
</dbReference>
<dbReference type="SMART" id="SM00028">
    <property type="entry name" value="TPR"/>
    <property type="match status" value="6"/>
</dbReference>
<evidence type="ECO:0000256" key="1">
    <source>
        <dbReference type="PROSITE-ProRule" id="PRU01251"/>
    </source>
</evidence>
<dbReference type="SUPFAM" id="SSF81923">
    <property type="entry name" value="Double Clp-N motif"/>
    <property type="match status" value="1"/>
</dbReference>
<protein>
    <submittedName>
        <fullName evidence="4">CHAT domain-containing protein</fullName>
    </submittedName>
</protein>
<sequence length="1811" mass="206198">MFERFTQEVNNALDLAHHETKNLSHREMGTTQLLLGLIRQEKGLAAQLLREAGVTLENARLEVETIQGRGGGSYSKISYSYYTTEVLEFSVEEADQLKDSEIDTHHLLLGLLRQTQGGAVRVLQNLGVKPNELRTQILRKLAEQGHPTASQFLPSSPPVNSNGTNSNTDNSVPVSQPIKISSLPEVSVPVPEPVQLPDPPNDIEPIIEVPVPTNQEMEKFIFQLVRVTFESQGNEENVHNFFRDNLDKLNHRFPDFLRNWWHSKVPHFDPNQKLKLAKRILAISSLIRKFEEGSREINLEIALTGYNIVSSVFTEAEYPEQWAIIQNCLGLTYLDRVQGNRLENLKQAIAYFTAALSVYNQDQFPKQRKVILGSLKKTTTEIGNLSGTQENLDMMPQNSERIPAYLDLIEQFLRMPQSLHQAILDDSSELLDLGLVEMMRARGETEKNRGNVQDGELLIAIAEQINQTLPIPPVSVELSLIETEICSEDQPDVKSLQGVENSEVKIDTASEFLPNIAHQTTTVTPELLEPTPPQNQIDLILELLKGSEQFTDLLLNFIFTIMIGGPEQFNADLAKQAEKQAIILANQGQVNEAMLLQHLSAEILQGIELDDNFIQASSDLKKAAIEFKKMGVKNVPQLMTKITKLGFVEANKNPELRDNILSYGMFMQELGETLFKGEAEPKIVYPLLENNLDKLNDNFILLWRIFVSSIISEVDSNYAENIAGTNIIFGNLMTDFPKGDKSTNLEIAITTFEIANLVLKPDKYPEYSAELQTSLGLAYFDREREEKAKNYETAIEYWQQALTICEQQEDLQQLRGKINFYLGLAYFERIEGNKPENYQLAIDYFKSSLTIFTRQDFPEQWADINLRLGMVYGDSVMKKITGNIKTAIHYFQSALKVYNPKTSPEEWALTLYHLGMAYLDLNQGKTDNEEKAIYFFNKTLQVYNPESYPQEWAGTQGSLGVAYMHRFKGVKADNFELAIKYLKEALDKLSRDAYPKNWAEINGNLGMAYIERIQGGKAENIELAINHALAALDIFTASEFPDDMARIKNILGAAYSDRIRGDISENLEQAIKHSSDALEVYSHVNDPENMAMIQHNLSSFYIQRIKGNESDNIETAIEYCLAALKVRTREKFPQQWANTQHNLGKAYGSRIQGNPSDNFAAEIQSYSNALEIFQLEKFPEQWAMIYQSMGMTYFNNISTGKTPEEVKENLDHSINCLENTLKVYKPEDFPQDYAKIQALLGKVYQIKGETEKSYTAFTESIDRLQLIRGEIIKGSGLETDKQKLAEEWHFIYQDLVEVCLAENKLEEAIQYVELSKARNLVELFADRNILPKGNFPEETIAELTKIRREIVNERIFQSNKSKGGVSEIMLHRGSENLSYTPVYQGNRLNSLQQELEELIREKIAPIDPNFVFTQQVQAISFLEIQKLIPDEKTVIMEFYITNDAIHTFLISKQSDKPIYVPSTLEKVRNLFDFCFNRYFRNYSEQNEVWKQEFFMRLQQLAGIVGIDKIISEIFSKISPDCDQLIVIPHRFMHLLPIHALPLETGECLLERFSRGIRYAPSCQLLQLSGNPNNQKFEQLFAIQNPDETLSFADIEVKAISSLFCEENIHILAQQKATKAALFERAMQEKLRLADCVHFSCHGTFKLESSWESALTLADSDLTLGEIFALELLRCRLVTLSACETGVVDFNNRSDEYISLPSAFFYAGASNVVASLWTVNDLSTTFLMIKLYENLTQKLKETNELNVSIALRDAQLWLKQVDQTQLEEWLPNVPLTNLNHQAQLEDWLSDLEPNTQPFQSPYHWAGFCAIGQ</sequence>
<comment type="caution">
    <text evidence="4">The sequence shown here is derived from an EMBL/GenBank/DDBJ whole genome shotgun (WGS) entry which is preliminary data.</text>
</comment>
<keyword evidence="5" id="KW-1185">Reference proteome</keyword>
<gene>
    <name evidence="4" type="ORF">IQ236_20910</name>
</gene>
<dbReference type="EMBL" id="JADEWU010000064">
    <property type="protein sequence ID" value="MBE9145656.1"/>
    <property type="molecule type" value="Genomic_DNA"/>
</dbReference>
<evidence type="ECO:0000259" key="3">
    <source>
        <dbReference type="PROSITE" id="PS51903"/>
    </source>
</evidence>
<dbReference type="InterPro" id="IPR036628">
    <property type="entry name" value="Clp_N_dom_sf"/>
</dbReference>